<name>A0A1F7X7Z8_9BACT</name>
<dbReference type="InterPro" id="IPR036188">
    <property type="entry name" value="FAD/NAD-bd_sf"/>
</dbReference>
<feature type="domain" description="FAD-dependent oxidoreductase 2 FAD-binding" evidence="3">
    <location>
        <begin position="135"/>
        <end position="208"/>
    </location>
</feature>
<dbReference type="InterPro" id="IPR049516">
    <property type="entry name" value="FAD-depend_C"/>
</dbReference>
<evidence type="ECO:0000313" key="5">
    <source>
        <dbReference type="EMBL" id="OGM11162.1"/>
    </source>
</evidence>
<dbReference type="GO" id="GO:0016491">
    <property type="term" value="F:oxidoreductase activity"/>
    <property type="evidence" value="ECO:0007669"/>
    <property type="project" value="UniProtKB-KW"/>
</dbReference>
<evidence type="ECO:0000256" key="2">
    <source>
        <dbReference type="ARBA" id="ARBA00023002"/>
    </source>
</evidence>
<dbReference type="Proteomes" id="UP000177053">
    <property type="component" value="Unassembled WGS sequence"/>
</dbReference>
<evidence type="ECO:0000256" key="1">
    <source>
        <dbReference type="ARBA" id="ARBA00022630"/>
    </source>
</evidence>
<dbReference type="InterPro" id="IPR003953">
    <property type="entry name" value="FAD-dep_OxRdtase_2_FAD-bd"/>
</dbReference>
<dbReference type="PROSITE" id="PS51257">
    <property type="entry name" value="PROKAR_LIPOPROTEIN"/>
    <property type="match status" value="1"/>
</dbReference>
<protein>
    <submittedName>
        <fullName evidence="5">Uncharacterized protein</fullName>
    </submittedName>
</protein>
<dbReference type="Pfam" id="PF21688">
    <property type="entry name" value="FAD-depend_C"/>
    <property type="match status" value="1"/>
</dbReference>
<organism evidence="5 6">
    <name type="scientific">Candidatus Woesebacteria bacterium RBG_16_34_12</name>
    <dbReference type="NCBI Taxonomy" id="1802480"/>
    <lineage>
        <taxon>Bacteria</taxon>
        <taxon>Candidatus Woeseibacteriota</taxon>
    </lineage>
</organism>
<dbReference type="PANTHER" id="PTHR43106">
    <property type="entry name" value="DEHYDROGENASE-RELATED"/>
    <property type="match status" value="1"/>
</dbReference>
<reference evidence="5 6" key="1">
    <citation type="journal article" date="2016" name="Nat. Commun.">
        <title>Thousands of microbial genomes shed light on interconnected biogeochemical processes in an aquifer system.</title>
        <authorList>
            <person name="Anantharaman K."/>
            <person name="Brown C.T."/>
            <person name="Hug L.A."/>
            <person name="Sharon I."/>
            <person name="Castelle C.J."/>
            <person name="Probst A.J."/>
            <person name="Thomas B.C."/>
            <person name="Singh A."/>
            <person name="Wilkins M.J."/>
            <person name="Karaoz U."/>
            <person name="Brodie E.L."/>
            <person name="Williams K.H."/>
            <person name="Hubbard S.S."/>
            <person name="Banfield J.F."/>
        </authorList>
    </citation>
    <scope>NUCLEOTIDE SEQUENCE [LARGE SCALE GENOMIC DNA]</scope>
</reference>
<dbReference type="AlphaFoldDB" id="A0A1F7X7Z8"/>
<keyword evidence="1" id="KW-0285">Flavoprotein</keyword>
<accession>A0A1F7X7Z8</accession>
<keyword evidence="2" id="KW-0560">Oxidoreductase</keyword>
<dbReference type="InterPro" id="IPR028348">
    <property type="entry name" value="FAD-binding_protein"/>
</dbReference>
<proteinExistence type="predicted"/>
<gene>
    <name evidence="5" type="ORF">A2Z22_01100</name>
</gene>
<evidence type="ECO:0000313" key="6">
    <source>
        <dbReference type="Proteomes" id="UP000177053"/>
    </source>
</evidence>
<dbReference type="SUPFAM" id="SSF51905">
    <property type="entry name" value="FAD/NAD(P)-binding domain"/>
    <property type="match status" value="1"/>
</dbReference>
<sequence length="450" mass="49985">MKKYDLIIVGAGPAGIFACLELLKAEKKLRIALIDMGSRLEKRKPSEVMSGFGGAGTYSDGKLLYTAKLSHERTFHLIKPEEYQKILDEIDVTFTQWGVNSEYYPKNKDEVEKLVEEAEKNDIELIVRRAQHVGTDKLRDIIKKIQDHLIKNKIDLIDNTKIVDLIINNQKCTGVVDEKGKKYYADKILLAPGRIGAKWLQELSDTVGIKYEFGMIEVGVRVEFPKSVMRRYAEALYEIVLKVKTNTFDDIMRTFCSCPDGYVAIEEYKGYVCVNGHSTSAHESENSNFAFVCEVNLTEPVENSIEYAESIAKLATTIGGGKPILQRLVDLRKGRRSTPSRLKKSIVKPSLSLEQVTPGDISMALPHRLVTNIVEGLEKLDKVMPGVNSGSTLLYAPEVKFRSSYVSTTPEMQTTLNNVYVAGDASGLSGTITGAAATGIMAARGILRNF</sequence>
<dbReference type="EMBL" id="MGFS01000025">
    <property type="protein sequence ID" value="OGM11162.1"/>
    <property type="molecule type" value="Genomic_DNA"/>
</dbReference>
<dbReference type="PRINTS" id="PR00368">
    <property type="entry name" value="FADPNR"/>
</dbReference>
<comment type="caution">
    <text evidence="5">The sequence shown here is derived from an EMBL/GenBank/DDBJ whole genome shotgun (WGS) entry which is preliminary data.</text>
</comment>
<dbReference type="PIRSF" id="PIRSF038984">
    <property type="entry name" value="FAD_binding_protein"/>
    <property type="match status" value="1"/>
</dbReference>
<evidence type="ECO:0000259" key="3">
    <source>
        <dbReference type="Pfam" id="PF00890"/>
    </source>
</evidence>
<dbReference type="Pfam" id="PF00890">
    <property type="entry name" value="FAD_binding_2"/>
    <property type="match status" value="1"/>
</dbReference>
<dbReference type="PANTHER" id="PTHR43106:SF1">
    <property type="entry name" value="DEHYDROGENASE-RELATED"/>
    <property type="match status" value="1"/>
</dbReference>
<evidence type="ECO:0000259" key="4">
    <source>
        <dbReference type="Pfam" id="PF21688"/>
    </source>
</evidence>
<dbReference type="Gene3D" id="3.50.50.60">
    <property type="entry name" value="FAD/NAD(P)-binding domain"/>
    <property type="match status" value="3"/>
</dbReference>
<feature type="domain" description="FAD-dependent protein C-terminal" evidence="4">
    <location>
        <begin position="218"/>
        <end position="399"/>
    </location>
</feature>